<feature type="region of interest" description="Disordered" evidence="13">
    <location>
        <begin position="1335"/>
        <end position="1362"/>
    </location>
</feature>
<evidence type="ECO:0000256" key="11">
    <source>
        <dbReference type="PROSITE-ProRule" id="PRU00076"/>
    </source>
</evidence>
<accession>L8GS22</accession>
<dbReference type="VEuPathDB" id="AmoebaDB:ACA1_078460"/>
<dbReference type="InterPro" id="IPR000719">
    <property type="entry name" value="Prot_kinase_dom"/>
</dbReference>
<dbReference type="GeneID" id="14916489"/>
<dbReference type="SMART" id="SM00220">
    <property type="entry name" value="S_TKc"/>
    <property type="match status" value="2"/>
</dbReference>
<dbReference type="FunFam" id="3.30.200.20:FF:000060">
    <property type="entry name" value="Serine/threonine-protein kinase isoform 1"/>
    <property type="match status" value="1"/>
</dbReference>
<protein>
    <recommendedName>
        <fullName evidence="3">non-specific serine/threonine protein kinase</fullName>
        <ecNumber evidence="3">2.7.11.1</ecNumber>
    </recommendedName>
</protein>
<dbReference type="Gene3D" id="2.10.25.10">
    <property type="entry name" value="Laminin"/>
    <property type="match status" value="1"/>
</dbReference>
<dbReference type="STRING" id="1257118.L8GS22"/>
<evidence type="ECO:0000256" key="5">
    <source>
        <dbReference type="ARBA" id="ARBA00022679"/>
    </source>
</evidence>
<dbReference type="InterPro" id="IPR017441">
    <property type="entry name" value="Protein_kinase_ATP_BS"/>
</dbReference>
<dbReference type="PROSITE" id="PS00107">
    <property type="entry name" value="PROTEIN_KINASE_ATP"/>
    <property type="match status" value="2"/>
</dbReference>
<dbReference type="InterPro" id="IPR024370">
    <property type="entry name" value="PBP_domain"/>
</dbReference>
<evidence type="ECO:0000256" key="9">
    <source>
        <dbReference type="ARBA" id="ARBA00047899"/>
    </source>
</evidence>
<evidence type="ECO:0000259" key="16">
    <source>
        <dbReference type="PROSITE" id="PS50026"/>
    </source>
</evidence>
<dbReference type="Gene3D" id="3.30.70.1230">
    <property type="entry name" value="Nucleotide cyclase"/>
    <property type="match status" value="1"/>
</dbReference>
<evidence type="ECO:0000256" key="8">
    <source>
        <dbReference type="ARBA" id="ARBA00022840"/>
    </source>
</evidence>
<feature type="transmembrane region" description="Helical" evidence="14">
    <location>
        <begin position="743"/>
        <end position="772"/>
    </location>
</feature>
<keyword evidence="18" id="KW-1185">Reference proteome</keyword>
<keyword evidence="11" id="KW-1015">Disulfide bond</keyword>
<gene>
    <name evidence="17" type="ORF">ACA1_078460</name>
</gene>
<dbReference type="Proteomes" id="UP000011083">
    <property type="component" value="Unassembled WGS sequence"/>
</dbReference>
<dbReference type="SUPFAM" id="SSF53850">
    <property type="entry name" value="Periplasmic binding protein-like II"/>
    <property type="match status" value="2"/>
</dbReference>
<dbReference type="PROSITE" id="PS50011">
    <property type="entry name" value="PROTEIN_KINASE_DOM"/>
    <property type="match status" value="2"/>
</dbReference>
<dbReference type="KEGG" id="acan:ACA1_078460"/>
<evidence type="ECO:0000313" key="18">
    <source>
        <dbReference type="Proteomes" id="UP000011083"/>
    </source>
</evidence>
<dbReference type="SUPFAM" id="SSF55073">
    <property type="entry name" value="Nucleotide cyclase"/>
    <property type="match status" value="1"/>
</dbReference>
<dbReference type="PROSITE" id="PS50026">
    <property type="entry name" value="EGF_3"/>
    <property type="match status" value="1"/>
</dbReference>
<keyword evidence="7 17" id="KW-0418">Kinase</keyword>
<organism evidence="17 18">
    <name type="scientific">Acanthamoeba castellanii (strain ATCC 30010 / Neff)</name>
    <dbReference type="NCBI Taxonomy" id="1257118"/>
    <lineage>
        <taxon>Eukaryota</taxon>
        <taxon>Amoebozoa</taxon>
        <taxon>Discosea</taxon>
        <taxon>Longamoebia</taxon>
        <taxon>Centramoebida</taxon>
        <taxon>Acanthamoebidae</taxon>
        <taxon>Acanthamoeba</taxon>
    </lineage>
</organism>
<dbReference type="PANTHER" id="PTHR44329">
    <property type="entry name" value="SERINE/THREONINE-PROTEIN KINASE TNNI3K-RELATED"/>
    <property type="match status" value="1"/>
</dbReference>
<dbReference type="InterPro" id="IPR008271">
    <property type="entry name" value="Ser/Thr_kinase_AS"/>
</dbReference>
<evidence type="ECO:0000256" key="7">
    <source>
        <dbReference type="ARBA" id="ARBA00022777"/>
    </source>
</evidence>
<name>L8GS22_ACACF</name>
<keyword evidence="6 12" id="KW-0547">Nucleotide-binding</keyword>
<dbReference type="Gene3D" id="3.40.190.10">
    <property type="entry name" value="Periplasmic binding protein-like II"/>
    <property type="match status" value="3"/>
</dbReference>
<keyword evidence="5" id="KW-0808">Transferase</keyword>
<keyword evidence="14" id="KW-1133">Transmembrane helix</keyword>
<evidence type="ECO:0000256" key="3">
    <source>
        <dbReference type="ARBA" id="ARBA00012513"/>
    </source>
</evidence>
<feature type="region of interest" description="Disordered" evidence="13">
    <location>
        <begin position="1097"/>
        <end position="1131"/>
    </location>
</feature>
<dbReference type="RefSeq" id="XP_004337798.1">
    <property type="nucleotide sequence ID" value="XM_004337750.1"/>
</dbReference>
<feature type="binding site" evidence="12">
    <location>
        <position position="1415"/>
    </location>
    <ligand>
        <name>ATP</name>
        <dbReference type="ChEBI" id="CHEBI:30616"/>
    </ligand>
</feature>
<feature type="domain" description="Protein kinase" evidence="15">
    <location>
        <begin position="1388"/>
        <end position="1661"/>
    </location>
</feature>
<dbReference type="InterPro" id="IPR051681">
    <property type="entry name" value="Ser/Thr_Kinases-Pseudokinases"/>
</dbReference>
<feature type="domain" description="Protein kinase" evidence="15">
    <location>
        <begin position="791"/>
        <end position="1068"/>
    </location>
</feature>
<comment type="subcellular location">
    <subcellularLocation>
        <location evidence="1">Membrane</location>
        <topology evidence="1">Single-pass membrane protein</topology>
    </subcellularLocation>
</comment>
<evidence type="ECO:0000256" key="2">
    <source>
        <dbReference type="ARBA" id="ARBA00005843"/>
    </source>
</evidence>
<dbReference type="Pfam" id="PF23106">
    <property type="entry name" value="EGF_Teneurin"/>
    <property type="match status" value="1"/>
</dbReference>
<dbReference type="Pfam" id="PF12849">
    <property type="entry name" value="PBP_like_2"/>
    <property type="match status" value="1"/>
</dbReference>
<dbReference type="GO" id="GO:0005524">
    <property type="term" value="F:ATP binding"/>
    <property type="evidence" value="ECO:0007669"/>
    <property type="project" value="UniProtKB-UniRule"/>
</dbReference>
<dbReference type="InterPro" id="IPR001245">
    <property type="entry name" value="Ser-Thr/Tyr_kinase_cat_dom"/>
</dbReference>
<evidence type="ECO:0000256" key="10">
    <source>
        <dbReference type="ARBA" id="ARBA00048679"/>
    </source>
</evidence>
<dbReference type="Pfam" id="PF07714">
    <property type="entry name" value="PK_Tyr_Ser-Thr"/>
    <property type="match status" value="2"/>
</dbReference>
<dbReference type="OrthoDB" id="6226411at2759"/>
<dbReference type="PROSITE" id="PS00022">
    <property type="entry name" value="EGF_1"/>
    <property type="match status" value="1"/>
</dbReference>
<evidence type="ECO:0000259" key="15">
    <source>
        <dbReference type="PROSITE" id="PS50011"/>
    </source>
</evidence>
<sequence length="1668" mass="178937">MVRAGPVSGSGEAPNGPLFRTMAQSYGLNRDDLLFDWLDSDTTSAAFQSYVSEDRVYFTTHGPLDSGLTGTDAGALTQVPLAGGALVVAYRLTGSSPTPLGDQAQLVLDGPTLARVWSGAVVRWNDSAIAELNPYLVANGLLPDADITLYYSDDVRGSLSDLFLGYVCSHETSPAACQAGGFAGLVPSGRSFASTQRAADVKATPNSLTFLGLAEATAAQLSVAAMRANGTTKVQPTATSITSAMTDATAQFNSLAAAANTTNAAAAATTAVLGLLPAKAVTSWPMTYLVYGTFFAASNSSSQCLYLNEYLLWLSWMLLNDNAATSAAGTHHPIVPYDWKRTVLDSLSTVTCLGRQVSSTAYLVGMGSSNPLPTLGRYYPASRFVLKYFIGNTDASVKSLAEGTIDFGQTSAPISAERMQQAPDIMTVPAMCWGIVPAYNLPELVGLPFAGLRMNWSLISDIYLSHVTMWNDAQIAELNPEVAGLLPNRTIKIVYQINRSTVSLVFNRAISAVVPEYASVIGPVNHFDNSSAAQSDRGIGVQGFGFPQAIEANTDSFGLCTSMEVKGKISGIYMTNPAGNWVTASAASVLSAIEDYKAELDLITFLHGPGPQSFPITLLTAVTVRSRSMTDCAKAAVLVDWLYWMQTSAVGRDILDSSNYVPAYPFEGFLNVLRLKLINVTCQGVAVSSLVGCVDETDGRLCSDHGTCATGGRCLCREGWAGRLCELEAASLSGDGSDSQTTLAIALGVALPVVGLLLCVALLAIIVGVWVGSRRGGDRYRKDYYIDMAELEIGPQLGQGGFGEVYKATWKGTEVAVKLMPEGAAASREARENFVQEVAIMSTLRHPNVVLFMAACTKPPKLCIVMEYMALGSLYDLLHNELVPEIPLSLKLRMVHQAAKGMHFLHASDIVHRDFKSLNLLLDNKWNVKVADFGLTKFRDSVKHKQGDDGNGGGAMVGSVPWMAPEVLQEENNCDFRLADIYSFGIVLWEVLTRDQPYAGMAPPQVAVLVITQDLRPRLPRDDQFLGDGERALARLTTKCWQRDAPMRPDFIEIMQVLVDIGNAHGGVSSGLFGTGTSSSGSSSHHHSSALLNTGTTTLGVRSTGSASSSHGNRSGHSSASSSSGHSGIGGAAAPSAPKLLRLAAPRRDVSFVVCDLAEFDRVWQASPTEAERAIELYGALVRQRGQAELGAHLFSLPALHSGGTFMLAFGDPANAARFALALRRDLLARDNPRLTGCWRVSIDHRPDSCPAPADDHTRTGYEPRDFADACRLNTRCPLGGIVCSAAFGRRLQAAMGGTRDGLEALVRLVERQADGGASSRVFDASDHDLDEQLNRASEEEGEARGDEPDGDDDDEFGQRRNTSHAAVEASGLCSSNACHWIINTERIKLGEVLGEGNYGKVTEGQYFGTRVAVKRLFNSRLDDAGMRRMRREAAILSNLDHPRVVKLIGLALADDAGHHHLQLVMELVPRGSLRGVLSNASISDRSLPWAKRLSMLRDAALGLEFLHGNGVLHRDIKSSNLLVDDDWSVKVGDFGFATAKQDNATMTRCGTPCWTAPEILCPPLPTTASSSSSPADPPKANYTEAADVYSFGIVMWEVLTRKVPYAEGNMMTVVHDVLAGKRPRVPSDCPQAFAGLMERCWHRKPGKRPTMNEVLLHLNSQLDSLPL</sequence>
<keyword evidence="8 12" id="KW-0067">ATP-binding</keyword>
<evidence type="ECO:0000256" key="4">
    <source>
        <dbReference type="ARBA" id="ARBA00022527"/>
    </source>
</evidence>
<dbReference type="InterPro" id="IPR000742">
    <property type="entry name" value="EGF"/>
</dbReference>
<comment type="catalytic activity">
    <reaction evidence="10">
        <text>L-seryl-[protein] + ATP = O-phospho-L-seryl-[protein] + ADP + H(+)</text>
        <dbReference type="Rhea" id="RHEA:17989"/>
        <dbReference type="Rhea" id="RHEA-COMP:9863"/>
        <dbReference type="Rhea" id="RHEA-COMP:11604"/>
        <dbReference type="ChEBI" id="CHEBI:15378"/>
        <dbReference type="ChEBI" id="CHEBI:29999"/>
        <dbReference type="ChEBI" id="CHEBI:30616"/>
        <dbReference type="ChEBI" id="CHEBI:83421"/>
        <dbReference type="ChEBI" id="CHEBI:456216"/>
        <dbReference type="EC" id="2.7.11.1"/>
    </reaction>
</comment>
<proteinExistence type="inferred from homology"/>
<keyword evidence="14" id="KW-0472">Membrane</keyword>
<feature type="domain" description="EGF-like" evidence="16">
    <location>
        <begin position="689"/>
        <end position="726"/>
    </location>
</feature>
<keyword evidence="11" id="KW-0245">EGF-like domain</keyword>
<feature type="compositionally biased region" description="Low complexity" evidence="13">
    <location>
        <begin position="1103"/>
        <end position="1131"/>
    </location>
</feature>
<keyword evidence="4" id="KW-0723">Serine/threonine-protein kinase</keyword>
<evidence type="ECO:0000256" key="14">
    <source>
        <dbReference type="SAM" id="Phobius"/>
    </source>
</evidence>
<dbReference type="PANTHER" id="PTHR44329:SF298">
    <property type="entry name" value="MIXED LINEAGE KINASE DOMAIN-LIKE PROTEIN"/>
    <property type="match status" value="1"/>
</dbReference>
<feature type="disulfide bond" evidence="11">
    <location>
        <begin position="716"/>
        <end position="725"/>
    </location>
</feature>
<feature type="binding site" evidence="12">
    <location>
        <position position="818"/>
    </location>
    <ligand>
        <name>ATP</name>
        <dbReference type="ChEBI" id="CHEBI:30616"/>
    </ligand>
</feature>
<dbReference type="InterPro" id="IPR011009">
    <property type="entry name" value="Kinase-like_dom_sf"/>
</dbReference>
<dbReference type="EMBL" id="KB008022">
    <property type="protein sequence ID" value="ELR15785.1"/>
    <property type="molecule type" value="Genomic_DNA"/>
</dbReference>
<keyword evidence="14" id="KW-0812">Transmembrane</keyword>
<evidence type="ECO:0000256" key="13">
    <source>
        <dbReference type="SAM" id="MobiDB-lite"/>
    </source>
</evidence>
<comment type="caution">
    <text evidence="11">Lacks conserved residue(s) required for the propagation of feature annotation.</text>
</comment>
<dbReference type="PROSITE" id="PS01186">
    <property type="entry name" value="EGF_2"/>
    <property type="match status" value="1"/>
</dbReference>
<dbReference type="EC" id="2.7.11.1" evidence="3"/>
<evidence type="ECO:0000256" key="12">
    <source>
        <dbReference type="PROSITE-ProRule" id="PRU10141"/>
    </source>
</evidence>
<comment type="catalytic activity">
    <reaction evidence="9">
        <text>L-threonyl-[protein] + ATP = O-phospho-L-threonyl-[protein] + ADP + H(+)</text>
        <dbReference type="Rhea" id="RHEA:46608"/>
        <dbReference type="Rhea" id="RHEA-COMP:11060"/>
        <dbReference type="Rhea" id="RHEA-COMP:11605"/>
        <dbReference type="ChEBI" id="CHEBI:15378"/>
        <dbReference type="ChEBI" id="CHEBI:30013"/>
        <dbReference type="ChEBI" id="CHEBI:30616"/>
        <dbReference type="ChEBI" id="CHEBI:61977"/>
        <dbReference type="ChEBI" id="CHEBI:456216"/>
        <dbReference type="EC" id="2.7.11.1"/>
    </reaction>
</comment>
<evidence type="ECO:0000313" key="17">
    <source>
        <dbReference type="EMBL" id="ELR15785.1"/>
    </source>
</evidence>
<reference evidence="17 18" key="1">
    <citation type="journal article" date="2013" name="Genome Biol.">
        <title>Genome of Acanthamoeba castellanii highlights extensive lateral gene transfer and early evolution of tyrosine kinase signaling.</title>
        <authorList>
            <person name="Clarke M."/>
            <person name="Lohan A.J."/>
            <person name="Liu B."/>
            <person name="Lagkouvardos I."/>
            <person name="Roy S."/>
            <person name="Zafar N."/>
            <person name="Bertelli C."/>
            <person name="Schilde C."/>
            <person name="Kianianmomeni A."/>
            <person name="Burglin T.R."/>
            <person name="Frech C."/>
            <person name="Turcotte B."/>
            <person name="Kopec K.O."/>
            <person name="Synnott J.M."/>
            <person name="Choo C."/>
            <person name="Paponov I."/>
            <person name="Finkler A."/>
            <person name="Soon Heng Tan C."/>
            <person name="Hutchins A.P."/>
            <person name="Weinmeier T."/>
            <person name="Rattei T."/>
            <person name="Chu J.S."/>
            <person name="Gimenez G."/>
            <person name="Irimia M."/>
            <person name="Rigden D.J."/>
            <person name="Fitzpatrick D.A."/>
            <person name="Lorenzo-Morales J."/>
            <person name="Bateman A."/>
            <person name="Chiu C.H."/>
            <person name="Tang P."/>
            <person name="Hegemann P."/>
            <person name="Fromm H."/>
            <person name="Raoult D."/>
            <person name="Greub G."/>
            <person name="Miranda-Saavedra D."/>
            <person name="Chen N."/>
            <person name="Nash P."/>
            <person name="Ginger M.L."/>
            <person name="Horn M."/>
            <person name="Schaap P."/>
            <person name="Caler L."/>
            <person name="Loftus B."/>
        </authorList>
    </citation>
    <scope>NUCLEOTIDE SEQUENCE [LARGE SCALE GENOMIC DNA]</scope>
    <source>
        <strain evidence="17 18">Neff</strain>
    </source>
</reference>
<dbReference type="InterPro" id="IPR029787">
    <property type="entry name" value="Nucleotide_cyclase"/>
</dbReference>
<feature type="compositionally biased region" description="Basic and acidic residues" evidence="13">
    <location>
        <begin position="1335"/>
        <end position="1348"/>
    </location>
</feature>
<comment type="similarity">
    <text evidence="2">Belongs to the protein kinase superfamily. TKL Ser/Thr protein kinase family.</text>
</comment>
<dbReference type="GO" id="GO:0016020">
    <property type="term" value="C:membrane"/>
    <property type="evidence" value="ECO:0007669"/>
    <property type="project" value="UniProtKB-SubCell"/>
</dbReference>
<dbReference type="GO" id="GO:0004674">
    <property type="term" value="F:protein serine/threonine kinase activity"/>
    <property type="evidence" value="ECO:0007669"/>
    <property type="project" value="UniProtKB-KW"/>
</dbReference>
<dbReference type="SUPFAM" id="SSF56112">
    <property type="entry name" value="Protein kinase-like (PK-like)"/>
    <property type="match status" value="2"/>
</dbReference>
<evidence type="ECO:0000256" key="6">
    <source>
        <dbReference type="ARBA" id="ARBA00022741"/>
    </source>
</evidence>
<evidence type="ECO:0000256" key="1">
    <source>
        <dbReference type="ARBA" id="ARBA00004167"/>
    </source>
</evidence>
<dbReference type="PROSITE" id="PS00108">
    <property type="entry name" value="PROTEIN_KINASE_ST"/>
    <property type="match status" value="2"/>
</dbReference>
<dbReference type="CDD" id="cd13999">
    <property type="entry name" value="STKc_MAP3K-like"/>
    <property type="match status" value="2"/>
</dbReference>
<dbReference type="Gene3D" id="1.10.510.10">
    <property type="entry name" value="Transferase(Phosphotransferase) domain 1"/>
    <property type="match status" value="2"/>
</dbReference>